<dbReference type="Proteomes" id="UP000316639">
    <property type="component" value="Unassembled WGS sequence"/>
</dbReference>
<evidence type="ECO:0000313" key="1">
    <source>
        <dbReference type="EMBL" id="TWP52073.1"/>
    </source>
</evidence>
<dbReference type="EMBL" id="VOBR01000006">
    <property type="protein sequence ID" value="TWP52073.1"/>
    <property type="molecule type" value="Genomic_DNA"/>
</dbReference>
<evidence type="ECO:0000313" key="2">
    <source>
        <dbReference type="Proteomes" id="UP000316639"/>
    </source>
</evidence>
<organism evidence="1 2">
    <name type="scientific">Lentzea tibetensis</name>
    <dbReference type="NCBI Taxonomy" id="2591470"/>
    <lineage>
        <taxon>Bacteria</taxon>
        <taxon>Bacillati</taxon>
        <taxon>Actinomycetota</taxon>
        <taxon>Actinomycetes</taxon>
        <taxon>Pseudonocardiales</taxon>
        <taxon>Pseudonocardiaceae</taxon>
        <taxon>Lentzea</taxon>
    </lineage>
</organism>
<protein>
    <submittedName>
        <fullName evidence="1">Uncharacterized protein</fullName>
    </submittedName>
</protein>
<accession>A0A563EWN9</accession>
<dbReference type="OrthoDB" id="3579012at2"/>
<proteinExistence type="predicted"/>
<dbReference type="AlphaFoldDB" id="A0A563EWN9"/>
<name>A0A563EWN9_9PSEU</name>
<comment type="caution">
    <text evidence="1">The sequence shown here is derived from an EMBL/GenBank/DDBJ whole genome shotgun (WGS) entry which is preliminary data.</text>
</comment>
<gene>
    <name evidence="1" type="ORF">FKR81_10840</name>
</gene>
<dbReference type="RefSeq" id="WP_146350869.1">
    <property type="nucleotide sequence ID" value="NZ_VOBR01000006.1"/>
</dbReference>
<keyword evidence="2" id="KW-1185">Reference proteome</keyword>
<reference evidence="1 2" key="1">
    <citation type="submission" date="2019-07" db="EMBL/GenBank/DDBJ databases">
        <title>Lentzea xizangensis sp. nov., isolated from Qinghai-Tibetan Plateau Soils.</title>
        <authorList>
            <person name="Huang J."/>
        </authorList>
    </citation>
    <scope>NUCLEOTIDE SEQUENCE [LARGE SCALE GENOMIC DNA]</scope>
    <source>
        <strain evidence="1 2">FXJ1.1311</strain>
    </source>
</reference>
<sequence length="175" mass="19220">MTVVGLDARLGALGVALGQLDDVRVELEDLEWSQYRATRAVLVFRDVHVNPPATVVASPMEFEVVIPAEGVPQLQRWKWLPLHVFLVDDALHVRVHRWLPPKVFPIPELPRGIKLTSLQTRTNSAGDSEFVLGGAAPVVRERLSVAQLVDLLSRLASSQSSSRSDTTSGISIWGT</sequence>